<name>A0A382PK32_9ZZZZ</name>
<dbReference type="EMBL" id="UINC01107617">
    <property type="protein sequence ID" value="SVC73130.1"/>
    <property type="molecule type" value="Genomic_DNA"/>
</dbReference>
<protein>
    <recommendedName>
        <fullName evidence="2">DNA polymerase III beta sliding clamp N-terminal domain-containing protein</fullName>
    </recommendedName>
</protein>
<dbReference type="SUPFAM" id="SSF55979">
    <property type="entry name" value="DNA clamp"/>
    <property type="match status" value="1"/>
</dbReference>
<proteinExistence type="predicted"/>
<dbReference type="AlphaFoldDB" id="A0A382PK32"/>
<accession>A0A382PK32</accession>
<sequence>MNNINIKASILTSSFEKIVGVVSKTTPSMPLLGHILLRCSKGTLIMTATDLEV</sequence>
<evidence type="ECO:0008006" key="2">
    <source>
        <dbReference type="Google" id="ProtNLM"/>
    </source>
</evidence>
<dbReference type="Gene3D" id="3.10.150.10">
    <property type="entry name" value="DNA Polymerase III, subunit A, domain 2"/>
    <property type="match status" value="1"/>
</dbReference>
<dbReference type="InterPro" id="IPR046938">
    <property type="entry name" value="DNA_clamp_sf"/>
</dbReference>
<gene>
    <name evidence="1" type="ORF">METZ01_LOCUS325984</name>
</gene>
<reference evidence="1" key="1">
    <citation type="submission" date="2018-05" db="EMBL/GenBank/DDBJ databases">
        <authorList>
            <person name="Lanie J.A."/>
            <person name="Ng W.-L."/>
            <person name="Kazmierczak K.M."/>
            <person name="Andrzejewski T.M."/>
            <person name="Davidsen T.M."/>
            <person name="Wayne K.J."/>
            <person name="Tettelin H."/>
            <person name="Glass J.I."/>
            <person name="Rusch D."/>
            <person name="Podicherti R."/>
            <person name="Tsui H.-C.T."/>
            <person name="Winkler M.E."/>
        </authorList>
    </citation>
    <scope>NUCLEOTIDE SEQUENCE</scope>
</reference>
<evidence type="ECO:0000313" key="1">
    <source>
        <dbReference type="EMBL" id="SVC73130.1"/>
    </source>
</evidence>
<organism evidence="1">
    <name type="scientific">marine metagenome</name>
    <dbReference type="NCBI Taxonomy" id="408172"/>
    <lineage>
        <taxon>unclassified sequences</taxon>
        <taxon>metagenomes</taxon>
        <taxon>ecological metagenomes</taxon>
    </lineage>
</organism>
<feature type="non-terminal residue" evidence="1">
    <location>
        <position position="53"/>
    </location>
</feature>